<evidence type="ECO:0000256" key="4">
    <source>
        <dbReference type="ARBA" id="ARBA00023136"/>
    </source>
</evidence>
<evidence type="ECO:0000256" key="5">
    <source>
        <dbReference type="SAM" id="Phobius"/>
    </source>
</evidence>
<dbReference type="Proteomes" id="UP000654075">
    <property type="component" value="Unassembled WGS sequence"/>
</dbReference>
<accession>A0A813HFJ2</accession>
<reference evidence="7" key="1">
    <citation type="submission" date="2021-02" db="EMBL/GenBank/DDBJ databases">
        <authorList>
            <person name="Dougan E. K."/>
            <person name="Rhodes N."/>
            <person name="Thang M."/>
            <person name="Chan C."/>
        </authorList>
    </citation>
    <scope>NUCLEOTIDE SEQUENCE</scope>
</reference>
<dbReference type="OrthoDB" id="412940at2759"/>
<protein>
    <recommendedName>
        <fullName evidence="6">Bicarbonate transporter-like transmembrane domain-containing protein</fullName>
    </recommendedName>
</protein>
<keyword evidence="4 5" id="KW-0472">Membrane</keyword>
<sequence length="126" mass="13935">LLTPSVLGLVPKAAVSGTLIFVGVNGIQSTRLYERCLLVLTDPHFYPKGATPTGVPLEKVFLFTLIQIALVVGCWMCNTYLGLAFPVFVGSLIPIRWRILPLFFAESQLRRLETAQPAASYSRIRK</sequence>
<proteinExistence type="predicted"/>
<dbReference type="Pfam" id="PF00955">
    <property type="entry name" value="HCO3_cotransp"/>
    <property type="match status" value="1"/>
</dbReference>
<feature type="transmembrane region" description="Helical" evidence="5">
    <location>
        <begin position="60"/>
        <end position="89"/>
    </location>
</feature>
<dbReference type="PANTHER" id="PTHR11453">
    <property type="entry name" value="ANION EXCHANGE PROTEIN"/>
    <property type="match status" value="1"/>
</dbReference>
<evidence type="ECO:0000256" key="1">
    <source>
        <dbReference type="ARBA" id="ARBA00004141"/>
    </source>
</evidence>
<keyword evidence="2 5" id="KW-0812">Transmembrane</keyword>
<evidence type="ECO:0000259" key="6">
    <source>
        <dbReference type="Pfam" id="PF00955"/>
    </source>
</evidence>
<dbReference type="AlphaFoldDB" id="A0A813HFJ2"/>
<organism evidence="7 8">
    <name type="scientific">Polarella glacialis</name>
    <name type="common">Dinoflagellate</name>
    <dbReference type="NCBI Taxonomy" id="89957"/>
    <lineage>
        <taxon>Eukaryota</taxon>
        <taxon>Sar</taxon>
        <taxon>Alveolata</taxon>
        <taxon>Dinophyceae</taxon>
        <taxon>Suessiales</taxon>
        <taxon>Suessiaceae</taxon>
        <taxon>Polarella</taxon>
    </lineage>
</organism>
<dbReference type="InterPro" id="IPR011531">
    <property type="entry name" value="HCO3_transpt-like_TM_dom"/>
</dbReference>
<evidence type="ECO:0000313" key="8">
    <source>
        <dbReference type="Proteomes" id="UP000654075"/>
    </source>
</evidence>
<comment type="subcellular location">
    <subcellularLocation>
        <location evidence="1">Membrane</location>
        <topology evidence="1">Multi-pass membrane protein</topology>
    </subcellularLocation>
</comment>
<feature type="domain" description="Bicarbonate transporter-like transmembrane" evidence="6">
    <location>
        <begin position="4"/>
        <end position="116"/>
    </location>
</feature>
<dbReference type="InterPro" id="IPR003020">
    <property type="entry name" value="HCO3_transpt_euk"/>
</dbReference>
<evidence type="ECO:0000256" key="2">
    <source>
        <dbReference type="ARBA" id="ARBA00022692"/>
    </source>
</evidence>
<dbReference type="GO" id="GO:0006820">
    <property type="term" value="P:monoatomic anion transport"/>
    <property type="evidence" value="ECO:0007669"/>
    <property type="project" value="InterPro"/>
</dbReference>
<evidence type="ECO:0000256" key="3">
    <source>
        <dbReference type="ARBA" id="ARBA00022989"/>
    </source>
</evidence>
<dbReference type="EMBL" id="CAJNNV010031480">
    <property type="protein sequence ID" value="CAE8636373.1"/>
    <property type="molecule type" value="Genomic_DNA"/>
</dbReference>
<dbReference type="GO" id="GO:0005452">
    <property type="term" value="F:solute:inorganic anion antiporter activity"/>
    <property type="evidence" value="ECO:0007669"/>
    <property type="project" value="InterPro"/>
</dbReference>
<dbReference type="GO" id="GO:0005886">
    <property type="term" value="C:plasma membrane"/>
    <property type="evidence" value="ECO:0007669"/>
    <property type="project" value="TreeGrafter"/>
</dbReference>
<dbReference type="GO" id="GO:0050801">
    <property type="term" value="P:monoatomic ion homeostasis"/>
    <property type="evidence" value="ECO:0007669"/>
    <property type="project" value="TreeGrafter"/>
</dbReference>
<feature type="non-terminal residue" evidence="7">
    <location>
        <position position="126"/>
    </location>
</feature>
<comment type="caution">
    <text evidence="7">The sequence shown here is derived from an EMBL/GenBank/DDBJ whole genome shotgun (WGS) entry which is preliminary data.</text>
</comment>
<name>A0A813HFJ2_POLGL</name>
<evidence type="ECO:0000313" key="7">
    <source>
        <dbReference type="EMBL" id="CAE8636373.1"/>
    </source>
</evidence>
<keyword evidence="3 5" id="KW-1133">Transmembrane helix</keyword>
<keyword evidence="8" id="KW-1185">Reference proteome</keyword>
<gene>
    <name evidence="7" type="ORF">PGLA1383_LOCUS51849</name>
</gene>